<dbReference type="SUPFAM" id="SSF63817">
    <property type="entry name" value="Sortase"/>
    <property type="match status" value="1"/>
</dbReference>
<protein>
    <submittedName>
        <fullName evidence="4">Sortase family protein</fullName>
    </submittedName>
</protein>
<dbReference type="InterPro" id="IPR005754">
    <property type="entry name" value="Sortase"/>
</dbReference>
<dbReference type="Gene3D" id="2.40.260.10">
    <property type="entry name" value="Sortase"/>
    <property type="match status" value="1"/>
</dbReference>
<sequence length="247" mass="28517">MSKNQKTENKKTNNRIINSICIIVIIASLAGLIYYSLPYIRQYFKKEEVVSIAQPTAEDAGIDFDALKAVNPDTVGWIKIEGTSIDYPVVQTDNNEKYLYTTFEGEESQWGAVFLDYTYNFNRMPKAQNSVLYGHSHNIQKSSTFGDLHSYLDESFFKAHQTIEYDRIGDPGKWEIFSVYKTEADYDYRRPDFAGDEDFLSYFQRIQARSLYKTDVVLEPDDEILTLSTCVFDMDDGRLVVTARKIK</sequence>
<keyword evidence="3" id="KW-0472">Membrane</keyword>
<dbReference type="NCBIfam" id="TIGR03064">
    <property type="entry name" value="sortase_srtB"/>
    <property type="match status" value="1"/>
</dbReference>
<dbReference type="CDD" id="cd05826">
    <property type="entry name" value="Sortase_B"/>
    <property type="match status" value="1"/>
</dbReference>
<evidence type="ECO:0000313" key="4">
    <source>
        <dbReference type="EMBL" id="VYU60148.1"/>
    </source>
</evidence>
<keyword evidence="1" id="KW-0378">Hydrolase</keyword>
<feature type="active site" description="Acyl-thioester intermediate" evidence="2">
    <location>
        <position position="230"/>
    </location>
</feature>
<organism evidence="4">
    <name type="scientific">Eubacterium limosum</name>
    <dbReference type="NCBI Taxonomy" id="1736"/>
    <lineage>
        <taxon>Bacteria</taxon>
        <taxon>Bacillati</taxon>
        <taxon>Bacillota</taxon>
        <taxon>Clostridia</taxon>
        <taxon>Eubacteriales</taxon>
        <taxon>Eubacteriaceae</taxon>
        <taxon>Eubacterium</taxon>
    </lineage>
</organism>
<dbReference type="Pfam" id="PF04203">
    <property type="entry name" value="Sortase"/>
    <property type="match status" value="1"/>
</dbReference>
<evidence type="ECO:0000256" key="2">
    <source>
        <dbReference type="PIRSR" id="PIRSR605754-1"/>
    </source>
</evidence>
<dbReference type="InterPro" id="IPR023365">
    <property type="entry name" value="Sortase_dom-sf"/>
</dbReference>
<dbReference type="InterPro" id="IPR009835">
    <property type="entry name" value="SrtB"/>
</dbReference>
<name>A0A6N3G5Y3_EUBLI</name>
<feature type="transmembrane region" description="Helical" evidence="3">
    <location>
        <begin position="16"/>
        <end position="37"/>
    </location>
</feature>
<gene>
    <name evidence="4" type="ORF">ELLFYP34_03745</name>
</gene>
<dbReference type="GO" id="GO:0016787">
    <property type="term" value="F:hydrolase activity"/>
    <property type="evidence" value="ECO:0007669"/>
    <property type="project" value="UniProtKB-KW"/>
</dbReference>
<dbReference type="EMBL" id="CACRTR010000016">
    <property type="protein sequence ID" value="VYU60148.1"/>
    <property type="molecule type" value="Genomic_DNA"/>
</dbReference>
<reference evidence="4" key="1">
    <citation type="submission" date="2019-11" db="EMBL/GenBank/DDBJ databases">
        <authorList>
            <person name="Feng L."/>
        </authorList>
    </citation>
    <scope>NUCLEOTIDE SEQUENCE</scope>
    <source>
        <strain evidence="4">ElimosumLFYP34</strain>
    </source>
</reference>
<keyword evidence="3" id="KW-0812">Transmembrane</keyword>
<feature type="active site" description="Proton donor/acceptor" evidence="2">
    <location>
        <position position="135"/>
    </location>
</feature>
<evidence type="ECO:0000256" key="1">
    <source>
        <dbReference type="ARBA" id="ARBA00022801"/>
    </source>
</evidence>
<keyword evidence="3" id="KW-1133">Transmembrane helix</keyword>
<accession>A0A6N3G5Y3</accession>
<proteinExistence type="predicted"/>
<dbReference type="AlphaFoldDB" id="A0A6N3G5Y3"/>
<evidence type="ECO:0000256" key="3">
    <source>
        <dbReference type="SAM" id="Phobius"/>
    </source>
</evidence>